<dbReference type="EMBL" id="MFEH01000005">
    <property type="protein sequence ID" value="OGE73701.1"/>
    <property type="molecule type" value="Genomic_DNA"/>
</dbReference>
<accession>A0A1F5N7N8</accession>
<evidence type="ECO:0000313" key="2">
    <source>
        <dbReference type="EMBL" id="OGE73701.1"/>
    </source>
</evidence>
<evidence type="ECO:0000313" key="3">
    <source>
        <dbReference type="Proteomes" id="UP000177610"/>
    </source>
</evidence>
<dbReference type="STRING" id="1817821.A2717_03655"/>
<feature type="transmembrane region" description="Helical" evidence="1">
    <location>
        <begin position="15"/>
        <end position="34"/>
    </location>
</feature>
<organism evidence="2 3">
    <name type="scientific">Candidatus Doudnabacteria bacterium RIFCSPHIGHO2_01_FULL_41_86</name>
    <dbReference type="NCBI Taxonomy" id="1817821"/>
    <lineage>
        <taxon>Bacteria</taxon>
        <taxon>Candidatus Doudnaibacteriota</taxon>
    </lineage>
</organism>
<sequence length="170" mass="19289">MKTDYQNLNWFETSLVAWGFVGVVVVGIVFFTGLTPQMQSDVAQAVTILDMNQQAQGVVDTVTFVWDAQNDFYEQFYLAFTEVATIPFEDFEPTIEAYSLAINHLTDQVRSGYEGQQQISYDTQGKVLGAIIEIGSIDTEPTYELELEMPYKFETPNINFLNNFAKVEAY</sequence>
<keyword evidence="1" id="KW-0472">Membrane</keyword>
<keyword evidence="1" id="KW-1133">Transmembrane helix</keyword>
<evidence type="ECO:0000256" key="1">
    <source>
        <dbReference type="SAM" id="Phobius"/>
    </source>
</evidence>
<proteinExistence type="predicted"/>
<keyword evidence="1" id="KW-0812">Transmembrane</keyword>
<dbReference type="Proteomes" id="UP000177610">
    <property type="component" value="Unassembled WGS sequence"/>
</dbReference>
<name>A0A1F5N7N8_9BACT</name>
<gene>
    <name evidence="2" type="ORF">A2717_03655</name>
</gene>
<comment type="caution">
    <text evidence="2">The sequence shown here is derived from an EMBL/GenBank/DDBJ whole genome shotgun (WGS) entry which is preliminary data.</text>
</comment>
<reference evidence="2 3" key="1">
    <citation type="journal article" date="2016" name="Nat. Commun.">
        <title>Thousands of microbial genomes shed light on interconnected biogeochemical processes in an aquifer system.</title>
        <authorList>
            <person name="Anantharaman K."/>
            <person name="Brown C.T."/>
            <person name="Hug L.A."/>
            <person name="Sharon I."/>
            <person name="Castelle C.J."/>
            <person name="Probst A.J."/>
            <person name="Thomas B.C."/>
            <person name="Singh A."/>
            <person name="Wilkins M.J."/>
            <person name="Karaoz U."/>
            <person name="Brodie E.L."/>
            <person name="Williams K.H."/>
            <person name="Hubbard S.S."/>
            <person name="Banfield J.F."/>
        </authorList>
    </citation>
    <scope>NUCLEOTIDE SEQUENCE [LARGE SCALE GENOMIC DNA]</scope>
</reference>
<dbReference type="AlphaFoldDB" id="A0A1F5N7N8"/>
<protein>
    <submittedName>
        <fullName evidence="2">Uncharacterized protein</fullName>
    </submittedName>
</protein>